<feature type="transmembrane region" description="Helical" evidence="6">
    <location>
        <begin position="40"/>
        <end position="57"/>
    </location>
</feature>
<evidence type="ECO:0000256" key="5">
    <source>
        <dbReference type="ARBA" id="ARBA00023136"/>
    </source>
</evidence>
<feature type="domain" description="Major facilitator superfamily (MFS) profile" evidence="7">
    <location>
        <begin position="39"/>
        <end position="551"/>
    </location>
</feature>
<dbReference type="Pfam" id="PF06609">
    <property type="entry name" value="TRI12"/>
    <property type="match status" value="1"/>
</dbReference>
<comment type="subcellular location">
    <subcellularLocation>
        <location evidence="1">Membrane</location>
        <topology evidence="1">Multi-pass membrane protein</topology>
    </subcellularLocation>
</comment>
<comment type="caution">
    <text evidence="8">The sequence shown here is derived from an EMBL/GenBank/DDBJ whole genome shotgun (WGS) entry which is preliminary data.</text>
</comment>
<dbReference type="GeneID" id="39593508"/>
<dbReference type="RefSeq" id="XP_028475336.1">
    <property type="nucleotide sequence ID" value="XM_028624264.1"/>
</dbReference>
<keyword evidence="9" id="KW-1185">Reference proteome</keyword>
<dbReference type="PANTHER" id="PTHR23501">
    <property type="entry name" value="MAJOR FACILITATOR SUPERFAMILY"/>
    <property type="match status" value="1"/>
</dbReference>
<dbReference type="GO" id="GO:0005886">
    <property type="term" value="C:plasma membrane"/>
    <property type="evidence" value="ECO:0007669"/>
    <property type="project" value="TreeGrafter"/>
</dbReference>
<keyword evidence="2" id="KW-0813">Transport</keyword>
<dbReference type="Gene3D" id="1.20.1250.20">
    <property type="entry name" value="MFS general substrate transporter like domains"/>
    <property type="match status" value="1"/>
</dbReference>
<dbReference type="PANTHER" id="PTHR23501:SF102">
    <property type="entry name" value="DRUG TRANSPORTER, PUTATIVE (AFU_ORTHOLOGUE AFUA_3G08530)-RELATED"/>
    <property type="match status" value="1"/>
</dbReference>
<evidence type="ECO:0000256" key="6">
    <source>
        <dbReference type="SAM" id="Phobius"/>
    </source>
</evidence>
<dbReference type="SUPFAM" id="SSF103473">
    <property type="entry name" value="MFS general substrate transporter"/>
    <property type="match status" value="1"/>
</dbReference>
<dbReference type="Proteomes" id="UP000279236">
    <property type="component" value="Unassembled WGS sequence"/>
</dbReference>
<reference evidence="8 9" key="1">
    <citation type="submission" date="2018-11" db="EMBL/GenBank/DDBJ databases">
        <title>Genome sequence of Apiotrichum porosum DSM 27194.</title>
        <authorList>
            <person name="Aliyu H."/>
            <person name="Gorte O."/>
            <person name="Ochsenreither K."/>
        </authorList>
    </citation>
    <scope>NUCLEOTIDE SEQUENCE [LARGE SCALE GENOMIC DNA]</scope>
    <source>
        <strain evidence="8 9">DSM 27194</strain>
    </source>
</reference>
<feature type="transmembrane region" description="Helical" evidence="6">
    <location>
        <begin position="166"/>
        <end position="190"/>
    </location>
</feature>
<feature type="transmembrane region" description="Helical" evidence="6">
    <location>
        <begin position="341"/>
        <end position="364"/>
    </location>
</feature>
<feature type="transmembrane region" description="Helical" evidence="6">
    <location>
        <begin position="527"/>
        <end position="546"/>
    </location>
</feature>
<evidence type="ECO:0000256" key="2">
    <source>
        <dbReference type="ARBA" id="ARBA00022448"/>
    </source>
</evidence>
<protein>
    <recommendedName>
        <fullName evidence="7">Major facilitator superfamily (MFS) profile domain-containing protein</fullName>
    </recommendedName>
</protein>
<keyword evidence="3 6" id="KW-0812">Transmembrane</keyword>
<evidence type="ECO:0000256" key="3">
    <source>
        <dbReference type="ARBA" id="ARBA00022692"/>
    </source>
</evidence>
<dbReference type="EMBL" id="RSCE01000008">
    <property type="protein sequence ID" value="RSH80389.1"/>
    <property type="molecule type" value="Genomic_DNA"/>
</dbReference>
<accession>A0A427XN90</accession>
<feature type="transmembrane region" description="Helical" evidence="6">
    <location>
        <begin position="196"/>
        <end position="216"/>
    </location>
</feature>
<sequence length="574" mass="60577">MSPPSVYEEKEDGAVEHLEDGHHELDFDEDNGKALRPKTIMALIALTLTFGSQLGVGSNMTPSILSEIAAEFDATSVQGWISSGWLMSTCVAFVISGRLSDIFGRGAIITFSNVLAMGGFAMCAWAPTFPVLIGGIVLLGAAGGLAQTATAAACEIVPNKYRPLAIAFLEMGIAPTGYLAGSTFSHMIIAHTTYKWVFRLGLILCGVGLVLCLLFYRPPAPLPEDGKTRAQQFASLDFIGMALFSGGLSVFLMGVIWAGGTYPGNNIHVYLPIVIGLVTLLLFCAWEWRMGDDGLVPPHLFKGKTRSFTLPIVCHFVAGTVFFSMIALWPIQSALWYTDSLVGVGLLGLPAGCAVFAGGCLIGPFIPKLGPTNRQMLFWMTVMVTAVACMAALTSHTKVGAIACQVIANLPFHIIVNLSFLSVQFSQHGKDIGIATGLSGASRSLGGTVAVSIYLTIFGARVPTKVPAGIAAAVADDGLSSETVASLIGLLMDSNTTAAAALPGMTTTILASAVEGMNQGYAQCFKAVYLATLGFGIPGIIAAYFVEDVSEHFTDHVRMDLNRSRPQAIDDTKV</sequence>
<dbReference type="PROSITE" id="PS50850">
    <property type="entry name" value="MFS"/>
    <property type="match status" value="1"/>
</dbReference>
<evidence type="ECO:0000256" key="4">
    <source>
        <dbReference type="ARBA" id="ARBA00022989"/>
    </source>
</evidence>
<evidence type="ECO:0000313" key="9">
    <source>
        <dbReference type="Proteomes" id="UP000279236"/>
    </source>
</evidence>
<organism evidence="8 9">
    <name type="scientific">Apiotrichum porosum</name>
    <dbReference type="NCBI Taxonomy" id="105984"/>
    <lineage>
        <taxon>Eukaryota</taxon>
        <taxon>Fungi</taxon>
        <taxon>Dikarya</taxon>
        <taxon>Basidiomycota</taxon>
        <taxon>Agaricomycotina</taxon>
        <taxon>Tremellomycetes</taxon>
        <taxon>Trichosporonales</taxon>
        <taxon>Trichosporonaceae</taxon>
        <taxon>Apiotrichum</taxon>
    </lineage>
</organism>
<gene>
    <name evidence="8" type="ORF">EHS24_008965</name>
</gene>
<dbReference type="OrthoDB" id="2587581at2759"/>
<feature type="transmembrane region" description="Helical" evidence="6">
    <location>
        <begin position="77"/>
        <end position="95"/>
    </location>
</feature>
<feature type="transmembrane region" description="Helical" evidence="6">
    <location>
        <begin position="376"/>
        <end position="393"/>
    </location>
</feature>
<feature type="transmembrane region" description="Helical" evidence="6">
    <location>
        <begin position="269"/>
        <end position="288"/>
    </location>
</feature>
<evidence type="ECO:0000256" key="1">
    <source>
        <dbReference type="ARBA" id="ARBA00004141"/>
    </source>
</evidence>
<feature type="transmembrane region" description="Helical" evidence="6">
    <location>
        <begin position="308"/>
        <end position="329"/>
    </location>
</feature>
<dbReference type="InterPro" id="IPR020846">
    <property type="entry name" value="MFS_dom"/>
</dbReference>
<name>A0A427XN90_9TREE</name>
<proteinExistence type="predicted"/>
<evidence type="ECO:0000313" key="8">
    <source>
        <dbReference type="EMBL" id="RSH80389.1"/>
    </source>
</evidence>
<feature type="transmembrane region" description="Helical" evidence="6">
    <location>
        <begin position="236"/>
        <end position="257"/>
    </location>
</feature>
<dbReference type="InterPro" id="IPR010573">
    <property type="entry name" value="MFS_Str1/Tri12-like"/>
</dbReference>
<dbReference type="InterPro" id="IPR036259">
    <property type="entry name" value="MFS_trans_sf"/>
</dbReference>
<keyword evidence="4 6" id="KW-1133">Transmembrane helix</keyword>
<evidence type="ECO:0000259" key="7">
    <source>
        <dbReference type="PROSITE" id="PS50850"/>
    </source>
</evidence>
<dbReference type="GO" id="GO:0022857">
    <property type="term" value="F:transmembrane transporter activity"/>
    <property type="evidence" value="ECO:0007669"/>
    <property type="project" value="InterPro"/>
</dbReference>
<keyword evidence="5 6" id="KW-0472">Membrane</keyword>
<dbReference type="AlphaFoldDB" id="A0A427XN90"/>
<feature type="transmembrane region" description="Helical" evidence="6">
    <location>
        <begin position="399"/>
        <end position="420"/>
    </location>
</feature>